<comment type="similarity">
    <text evidence="1">Belongs to the HipA Ser/Thr kinase family.</text>
</comment>
<name>A0A6I6EIV7_9GAMM</name>
<dbReference type="GO" id="GO:0005829">
    <property type="term" value="C:cytosol"/>
    <property type="evidence" value="ECO:0007669"/>
    <property type="project" value="TreeGrafter"/>
</dbReference>
<dbReference type="AlphaFoldDB" id="A0A6I6EIV7"/>
<dbReference type="PANTHER" id="PTHR37419">
    <property type="entry name" value="SERINE/THREONINE-PROTEIN KINASE TOXIN HIPA"/>
    <property type="match status" value="1"/>
</dbReference>
<evidence type="ECO:0000256" key="1">
    <source>
        <dbReference type="ARBA" id="ARBA00010164"/>
    </source>
</evidence>
<dbReference type="KEGG" id="erwi:GN242_21585"/>
<geneLocation type="plasmid" evidence="6 7">
    <name>pla1</name>
</geneLocation>
<evidence type="ECO:0000259" key="4">
    <source>
        <dbReference type="Pfam" id="PF07804"/>
    </source>
</evidence>
<evidence type="ECO:0000313" key="7">
    <source>
        <dbReference type="Proteomes" id="UP000424752"/>
    </source>
</evidence>
<dbReference type="InterPro" id="IPR052028">
    <property type="entry name" value="HipA_Ser/Thr_kinase"/>
</dbReference>
<dbReference type="PANTHER" id="PTHR37419:SF1">
    <property type="entry name" value="SERINE_THREONINE-PROTEIN KINASE TOXIN HIPA"/>
    <property type="match status" value="1"/>
</dbReference>
<evidence type="ECO:0000259" key="5">
    <source>
        <dbReference type="Pfam" id="PF13657"/>
    </source>
</evidence>
<protein>
    <submittedName>
        <fullName evidence="6">Type II toxin-antitoxin system HipA family toxin</fullName>
    </submittedName>
</protein>
<keyword evidence="2" id="KW-0808">Transferase</keyword>
<evidence type="ECO:0000256" key="2">
    <source>
        <dbReference type="ARBA" id="ARBA00022679"/>
    </source>
</evidence>
<keyword evidence="3" id="KW-0418">Kinase</keyword>
<dbReference type="EMBL" id="CP046510">
    <property type="protein sequence ID" value="QGU89847.1"/>
    <property type="molecule type" value="Genomic_DNA"/>
</dbReference>
<dbReference type="NCBIfam" id="TIGR03071">
    <property type="entry name" value="couple_hipA"/>
    <property type="match status" value="1"/>
</dbReference>
<gene>
    <name evidence="6" type="ORF">GN242_21585</name>
</gene>
<feature type="domain" description="HipA-like C-terminal" evidence="4">
    <location>
        <begin position="151"/>
        <end position="397"/>
    </location>
</feature>
<dbReference type="Pfam" id="PF13657">
    <property type="entry name" value="Couple_hipA"/>
    <property type="match status" value="1"/>
</dbReference>
<sequence>MVMAIRRLYCFMNDEPVGELSRHNGKQSFRYDHRWLASPRGRALSVSLPLTDEIRSGDVVDAWFENLLPDNDTIRQAIVDRLGAASSKPFDLLTVLGRDCVGALTLQSNSEPSTSAAMATQPLEESEIEQLINDTRLHNILGMRAGDPFRLSLAGAQEKTALTWWQQRWQKPLGRTPTTHIFKPPISPRRGDPLDLSSSVDNEWFCLRYLTALGLPAAEAEIARFGAQKVLIVKRFDRRIIGERIYRLPQEDFCQALGKASGSKYESHGGPDARAIAGVLRYALDPEKDLEIFFKTQFVFWLLAAIDGHAKNFSLHHLPQGYSLTPLYDVMSTYPYFGQGDIQPQKIQMAMSVRGKSGKHYRWQSILPRHWMTHARHQGISQQLAHQWIDEVIIRTPESLSIALRDAPDEFDRQTGEAICRGTLDTLSKYQRLNGAG</sequence>
<proteinExistence type="inferred from homology"/>
<dbReference type="InterPro" id="IPR012893">
    <property type="entry name" value="HipA-like_C"/>
</dbReference>
<dbReference type="Pfam" id="PF07804">
    <property type="entry name" value="HipA_C"/>
    <property type="match status" value="1"/>
</dbReference>
<dbReference type="Proteomes" id="UP000424752">
    <property type="component" value="Plasmid pla1"/>
</dbReference>
<evidence type="ECO:0000313" key="6">
    <source>
        <dbReference type="EMBL" id="QGU89847.1"/>
    </source>
</evidence>
<reference evidence="6 7" key="1">
    <citation type="submission" date="2019-12" db="EMBL/GenBank/DDBJ databases">
        <title>Erwinia sp. nov., isolated from droppings of birds in the Qinghai-Tiebt plateau of China.</title>
        <authorList>
            <person name="Ge Y."/>
        </authorList>
    </citation>
    <scope>NUCLEOTIDE SEQUENCE [LARGE SCALE GENOMIC DNA]</scope>
    <source>
        <strain evidence="6 7">J780</strain>
        <plasmid evidence="6 7">pla1</plasmid>
    </source>
</reference>
<organism evidence="6 7">
    <name type="scientific">Erwinia sorbitola</name>
    <dbReference type="NCBI Taxonomy" id="2681984"/>
    <lineage>
        <taxon>Bacteria</taxon>
        <taxon>Pseudomonadati</taxon>
        <taxon>Pseudomonadota</taxon>
        <taxon>Gammaproteobacteria</taxon>
        <taxon>Enterobacterales</taxon>
        <taxon>Erwiniaceae</taxon>
        <taxon>Erwinia</taxon>
    </lineage>
</organism>
<feature type="domain" description="HipA N-terminal subdomain 1" evidence="5">
    <location>
        <begin position="10"/>
        <end position="106"/>
    </location>
</feature>
<accession>A0A6I6EIV7</accession>
<dbReference type="InterPro" id="IPR017508">
    <property type="entry name" value="HipA_N1"/>
</dbReference>
<keyword evidence="6" id="KW-0614">Plasmid</keyword>
<dbReference type="GO" id="GO:0004674">
    <property type="term" value="F:protein serine/threonine kinase activity"/>
    <property type="evidence" value="ECO:0007669"/>
    <property type="project" value="TreeGrafter"/>
</dbReference>
<dbReference type="CDD" id="cd17808">
    <property type="entry name" value="HipA_Ec_like"/>
    <property type="match status" value="1"/>
</dbReference>
<evidence type="ECO:0000256" key="3">
    <source>
        <dbReference type="ARBA" id="ARBA00022777"/>
    </source>
</evidence>